<keyword evidence="3" id="KW-1185">Reference proteome</keyword>
<name>A0A9X3SFT2_9ACTN</name>
<organism evidence="2 3">
    <name type="scientific">Streptomonospora mangrovi</name>
    <dbReference type="NCBI Taxonomy" id="2883123"/>
    <lineage>
        <taxon>Bacteria</taxon>
        <taxon>Bacillati</taxon>
        <taxon>Actinomycetota</taxon>
        <taxon>Actinomycetes</taxon>
        <taxon>Streptosporangiales</taxon>
        <taxon>Nocardiopsidaceae</taxon>
        <taxon>Streptomonospora</taxon>
    </lineage>
</organism>
<dbReference type="Pfam" id="PF00550">
    <property type="entry name" value="PP-binding"/>
    <property type="match status" value="1"/>
</dbReference>
<dbReference type="RefSeq" id="WP_270074444.1">
    <property type="nucleotide sequence ID" value="NZ_JAJAQC010000051.1"/>
</dbReference>
<dbReference type="Proteomes" id="UP001140076">
    <property type="component" value="Unassembled WGS sequence"/>
</dbReference>
<comment type="caution">
    <text evidence="2">The sequence shown here is derived from an EMBL/GenBank/DDBJ whole genome shotgun (WGS) entry which is preliminary data.</text>
</comment>
<evidence type="ECO:0000313" key="3">
    <source>
        <dbReference type="Proteomes" id="UP001140076"/>
    </source>
</evidence>
<feature type="domain" description="Carrier" evidence="1">
    <location>
        <begin position="6"/>
        <end position="81"/>
    </location>
</feature>
<gene>
    <name evidence="2" type="ORF">LG943_23155</name>
</gene>
<proteinExistence type="predicted"/>
<dbReference type="InterPro" id="IPR036736">
    <property type="entry name" value="ACP-like_sf"/>
</dbReference>
<protein>
    <submittedName>
        <fullName evidence="2">Phosphopantetheine-binding protein</fullName>
    </submittedName>
</protein>
<accession>A0A9X3SFT2</accession>
<evidence type="ECO:0000313" key="2">
    <source>
        <dbReference type="EMBL" id="MDA0567193.1"/>
    </source>
</evidence>
<dbReference type="PROSITE" id="PS50075">
    <property type="entry name" value="CARRIER"/>
    <property type="match status" value="1"/>
</dbReference>
<dbReference type="Gene3D" id="1.10.1200.10">
    <property type="entry name" value="ACP-like"/>
    <property type="match status" value="1"/>
</dbReference>
<dbReference type="AlphaFoldDB" id="A0A9X3SFT2"/>
<reference evidence="2" key="1">
    <citation type="submission" date="2021-10" db="EMBL/GenBank/DDBJ databases">
        <title>Streptomonospora sp. nov., isolated from mangrove soil.</title>
        <authorList>
            <person name="Chen X."/>
            <person name="Ge X."/>
            <person name="Liu W."/>
        </authorList>
    </citation>
    <scope>NUCLEOTIDE SEQUENCE</scope>
    <source>
        <strain evidence="2">S1-112</strain>
    </source>
</reference>
<sequence length="81" mass="8935">MSETSATPDLTAERLRADVERVLGEPAGSVGEDDNLLDLGMDSIRLMSLVVTWRKAGVETDFMTLAEEPSVRAWSRLLLKD</sequence>
<evidence type="ECO:0000259" key="1">
    <source>
        <dbReference type="PROSITE" id="PS50075"/>
    </source>
</evidence>
<dbReference type="EMBL" id="JAJAQC010000051">
    <property type="protein sequence ID" value="MDA0567193.1"/>
    <property type="molecule type" value="Genomic_DNA"/>
</dbReference>
<dbReference type="SUPFAM" id="SSF47336">
    <property type="entry name" value="ACP-like"/>
    <property type="match status" value="1"/>
</dbReference>
<dbReference type="InterPro" id="IPR009081">
    <property type="entry name" value="PP-bd_ACP"/>
</dbReference>